<keyword evidence="3" id="KW-1185">Reference proteome</keyword>
<gene>
    <name evidence="2" type="ORF">HS088_TW04G00478</name>
</gene>
<accession>A0A7J7DQE8</accession>
<keyword evidence="1" id="KW-1133">Transmembrane helix</keyword>
<protein>
    <submittedName>
        <fullName evidence="2">Uncharacterized protein</fullName>
    </submittedName>
</protein>
<evidence type="ECO:0000256" key="1">
    <source>
        <dbReference type="SAM" id="Phobius"/>
    </source>
</evidence>
<dbReference type="AlphaFoldDB" id="A0A7J7DQE8"/>
<organism evidence="2 3">
    <name type="scientific">Tripterygium wilfordii</name>
    <name type="common">Thunder God vine</name>
    <dbReference type="NCBI Taxonomy" id="458696"/>
    <lineage>
        <taxon>Eukaryota</taxon>
        <taxon>Viridiplantae</taxon>
        <taxon>Streptophyta</taxon>
        <taxon>Embryophyta</taxon>
        <taxon>Tracheophyta</taxon>
        <taxon>Spermatophyta</taxon>
        <taxon>Magnoliopsida</taxon>
        <taxon>eudicotyledons</taxon>
        <taxon>Gunneridae</taxon>
        <taxon>Pentapetalae</taxon>
        <taxon>rosids</taxon>
        <taxon>fabids</taxon>
        <taxon>Celastrales</taxon>
        <taxon>Celastraceae</taxon>
        <taxon>Tripterygium</taxon>
    </lineage>
</organism>
<evidence type="ECO:0000313" key="2">
    <source>
        <dbReference type="EMBL" id="KAF5748523.1"/>
    </source>
</evidence>
<reference evidence="2 3" key="1">
    <citation type="journal article" date="2020" name="Nat. Commun.">
        <title>Genome of Tripterygium wilfordii and identification of cytochrome P450 involved in triptolide biosynthesis.</title>
        <authorList>
            <person name="Tu L."/>
            <person name="Su P."/>
            <person name="Zhang Z."/>
            <person name="Gao L."/>
            <person name="Wang J."/>
            <person name="Hu T."/>
            <person name="Zhou J."/>
            <person name="Zhang Y."/>
            <person name="Zhao Y."/>
            <person name="Liu Y."/>
            <person name="Song Y."/>
            <person name="Tong Y."/>
            <person name="Lu Y."/>
            <person name="Yang J."/>
            <person name="Xu C."/>
            <person name="Jia M."/>
            <person name="Peters R.J."/>
            <person name="Huang L."/>
            <person name="Gao W."/>
        </authorList>
    </citation>
    <scope>NUCLEOTIDE SEQUENCE [LARGE SCALE GENOMIC DNA]</scope>
    <source>
        <strain evidence="3">cv. XIE 37</strain>
        <tissue evidence="2">Leaf</tissue>
    </source>
</reference>
<dbReference type="EMBL" id="JAAARO010000004">
    <property type="protein sequence ID" value="KAF5748523.1"/>
    <property type="molecule type" value="Genomic_DNA"/>
</dbReference>
<sequence length="117" mass="13460">MATYGDVINIPTYDTVSSKLRVKMKSIFGSDWMTSNRYCCASANLEAIVFFFFLINNLEALVFQFQLKIRSDLDWMVPYYQSFLPTSHQGFAAVVEILFIGFLVSSRKSATMNVFFF</sequence>
<name>A0A7J7DQE8_TRIWF</name>
<comment type="caution">
    <text evidence="2">The sequence shown here is derived from an EMBL/GenBank/DDBJ whole genome shotgun (WGS) entry which is preliminary data.</text>
</comment>
<feature type="transmembrane region" description="Helical" evidence="1">
    <location>
        <begin position="47"/>
        <end position="67"/>
    </location>
</feature>
<evidence type="ECO:0000313" key="3">
    <source>
        <dbReference type="Proteomes" id="UP000593562"/>
    </source>
</evidence>
<keyword evidence="1" id="KW-0472">Membrane</keyword>
<proteinExistence type="predicted"/>
<dbReference type="Proteomes" id="UP000593562">
    <property type="component" value="Unassembled WGS sequence"/>
</dbReference>
<dbReference type="InParanoid" id="A0A7J7DQE8"/>
<keyword evidence="1" id="KW-0812">Transmembrane</keyword>
<feature type="transmembrane region" description="Helical" evidence="1">
    <location>
        <begin position="87"/>
        <end position="105"/>
    </location>
</feature>